<dbReference type="Pfam" id="PF00225">
    <property type="entry name" value="Kinesin"/>
    <property type="match status" value="1"/>
</dbReference>
<evidence type="ECO:0000259" key="9">
    <source>
        <dbReference type="PROSITE" id="PS50067"/>
    </source>
</evidence>
<evidence type="ECO:0000256" key="4">
    <source>
        <dbReference type="ARBA" id="ARBA00022840"/>
    </source>
</evidence>
<keyword evidence="3 7" id="KW-0547">Nucleotide-binding</keyword>
<evidence type="ECO:0000256" key="5">
    <source>
        <dbReference type="ARBA" id="ARBA00023054"/>
    </source>
</evidence>
<evidence type="ECO:0000313" key="10">
    <source>
        <dbReference type="EMBL" id="KAG8194395.1"/>
    </source>
</evidence>
<dbReference type="Proteomes" id="UP000827092">
    <property type="component" value="Unassembled WGS sequence"/>
</dbReference>
<feature type="binding site" evidence="7">
    <location>
        <begin position="110"/>
        <end position="117"/>
    </location>
    <ligand>
        <name>ATP</name>
        <dbReference type="ChEBI" id="CHEBI:30616"/>
    </ligand>
</feature>
<sequence>MSVVSLVSRYLPKFVKRTIKEKINFKLTKIMNTTNIVVAVRNRRLLNDEIDSHPPLVVEGHNVVEVKGHRFTYDYVFGKDSSNLEVYEEVVKNKIPNLFEGFNVTILAYGSTGSGKTYTMGTDYDDKIPIDQVGIIPQGIDDIFKMIESEKDDKEFVVKVSYVEIYNEEIYDLGIPKGKFQDQKNKLQICEREDKGAKELTIVEVRNLTQKVVHNTKQALQFLMKGSGRRHIGETAKNKFSSRSHAILNVLVQQTDKSTGSGKSAKFQLVDLAGSERSNTSQTSGIRLKEGTQINKSLFQLSSVIMALTSSKQSFINYRSSKLTHLLRDSLGGNTYTVMIACVNPSSTSAEETLSTLRYAHTARKIKNQPKVNMDTAAEQLKQLQKEVSMDLIAIIHYLI</sequence>
<dbReference type="InterPro" id="IPR019821">
    <property type="entry name" value="Kinesin_motor_CS"/>
</dbReference>
<keyword evidence="11" id="KW-1185">Reference proteome</keyword>
<evidence type="ECO:0000313" key="11">
    <source>
        <dbReference type="Proteomes" id="UP000827092"/>
    </source>
</evidence>
<keyword evidence="8" id="KW-0493">Microtubule</keyword>
<organism evidence="10 11">
    <name type="scientific">Oedothorax gibbosus</name>
    <dbReference type="NCBI Taxonomy" id="931172"/>
    <lineage>
        <taxon>Eukaryota</taxon>
        <taxon>Metazoa</taxon>
        <taxon>Ecdysozoa</taxon>
        <taxon>Arthropoda</taxon>
        <taxon>Chelicerata</taxon>
        <taxon>Arachnida</taxon>
        <taxon>Araneae</taxon>
        <taxon>Araneomorphae</taxon>
        <taxon>Entelegynae</taxon>
        <taxon>Araneoidea</taxon>
        <taxon>Linyphiidae</taxon>
        <taxon>Erigoninae</taxon>
        <taxon>Oedothorax</taxon>
    </lineage>
</organism>
<dbReference type="PROSITE" id="PS00411">
    <property type="entry name" value="KINESIN_MOTOR_1"/>
    <property type="match status" value="1"/>
</dbReference>
<dbReference type="Gene3D" id="3.40.850.10">
    <property type="entry name" value="Kinesin motor domain"/>
    <property type="match status" value="1"/>
</dbReference>
<dbReference type="InterPro" id="IPR036961">
    <property type="entry name" value="Kinesin_motor_dom_sf"/>
</dbReference>
<dbReference type="GO" id="GO:0005874">
    <property type="term" value="C:microtubule"/>
    <property type="evidence" value="ECO:0007669"/>
    <property type="project" value="UniProtKB-KW"/>
</dbReference>
<dbReference type="GO" id="GO:0003777">
    <property type="term" value="F:microtubule motor activity"/>
    <property type="evidence" value="ECO:0007669"/>
    <property type="project" value="InterPro"/>
</dbReference>
<evidence type="ECO:0000256" key="8">
    <source>
        <dbReference type="RuleBase" id="RU000394"/>
    </source>
</evidence>
<comment type="caution">
    <text evidence="10">The sequence shown here is derived from an EMBL/GenBank/DDBJ whole genome shotgun (WGS) entry which is preliminary data.</text>
</comment>
<evidence type="ECO:0000256" key="2">
    <source>
        <dbReference type="ARBA" id="ARBA00022490"/>
    </source>
</evidence>
<dbReference type="EMBL" id="JAFNEN010000103">
    <property type="protein sequence ID" value="KAG8194395.1"/>
    <property type="molecule type" value="Genomic_DNA"/>
</dbReference>
<accession>A0AAV6VCP6</accession>
<protein>
    <recommendedName>
        <fullName evidence="8">Kinesin-like protein</fullName>
    </recommendedName>
</protein>
<dbReference type="GO" id="GO:0007018">
    <property type="term" value="P:microtubule-based movement"/>
    <property type="evidence" value="ECO:0007669"/>
    <property type="project" value="InterPro"/>
</dbReference>
<evidence type="ECO:0000256" key="7">
    <source>
        <dbReference type="PROSITE-ProRule" id="PRU00283"/>
    </source>
</evidence>
<dbReference type="PANTHER" id="PTHR47969">
    <property type="entry name" value="CHROMOSOME-ASSOCIATED KINESIN KIF4A-RELATED"/>
    <property type="match status" value="1"/>
</dbReference>
<dbReference type="InterPro" id="IPR027417">
    <property type="entry name" value="P-loop_NTPase"/>
</dbReference>
<name>A0AAV6VCP6_9ARAC</name>
<keyword evidence="4 7" id="KW-0067">ATP-binding</keyword>
<comment type="subcellular location">
    <subcellularLocation>
        <location evidence="1">Cytoplasm</location>
        <location evidence="1">Cytoskeleton</location>
    </subcellularLocation>
</comment>
<keyword evidence="6" id="KW-0206">Cytoskeleton</keyword>
<feature type="domain" description="Kinesin motor" evidence="9">
    <location>
        <begin position="35"/>
        <end position="366"/>
    </location>
</feature>
<proteinExistence type="inferred from homology"/>
<dbReference type="PRINTS" id="PR00380">
    <property type="entry name" value="KINESINHEAVY"/>
</dbReference>
<keyword evidence="2" id="KW-0963">Cytoplasm</keyword>
<dbReference type="SUPFAM" id="SSF52540">
    <property type="entry name" value="P-loop containing nucleoside triphosphate hydrolases"/>
    <property type="match status" value="1"/>
</dbReference>
<dbReference type="GO" id="GO:0005524">
    <property type="term" value="F:ATP binding"/>
    <property type="evidence" value="ECO:0007669"/>
    <property type="project" value="UniProtKB-UniRule"/>
</dbReference>
<reference evidence="10 11" key="1">
    <citation type="journal article" date="2022" name="Nat. Ecol. Evol.">
        <title>A masculinizing supergene underlies an exaggerated male reproductive morph in a spider.</title>
        <authorList>
            <person name="Hendrickx F."/>
            <person name="De Corte Z."/>
            <person name="Sonet G."/>
            <person name="Van Belleghem S.M."/>
            <person name="Kostlbacher S."/>
            <person name="Vangestel C."/>
        </authorList>
    </citation>
    <scope>NUCLEOTIDE SEQUENCE [LARGE SCALE GENOMIC DNA]</scope>
    <source>
        <strain evidence="10">W744_W776</strain>
    </source>
</reference>
<dbReference type="GO" id="GO:0005875">
    <property type="term" value="C:microtubule associated complex"/>
    <property type="evidence" value="ECO:0007669"/>
    <property type="project" value="TreeGrafter"/>
</dbReference>
<dbReference type="SMART" id="SM00129">
    <property type="entry name" value="KISc"/>
    <property type="match status" value="1"/>
</dbReference>
<comment type="similarity">
    <text evidence="7 8">Belongs to the TRAFAC class myosin-kinesin ATPase superfamily. Kinesin family.</text>
</comment>
<dbReference type="PROSITE" id="PS50067">
    <property type="entry name" value="KINESIN_MOTOR_2"/>
    <property type="match status" value="1"/>
</dbReference>
<evidence type="ECO:0000256" key="3">
    <source>
        <dbReference type="ARBA" id="ARBA00022741"/>
    </source>
</evidence>
<keyword evidence="5" id="KW-0175">Coiled coil</keyword>
<evidence type="ECO:0000256" key="1">
    <source>
        <dbReference type="ARBA" id="ARBA00004245"/>
    </source>
</evidence>
<gene>
    <name evidence="10" type="ORF">JTE90_011008</name>
</gene>
<dbReference type="GO" id="GO:0007052">
    <property type="term" value="P:mitotic spindle organization"/>
    <property type="evidence" value="ECO:0007669"/>
    <property type="project" value="TreeGrafter"/>
</dbReference>
<dbReference type="PANTHER" id="PTHR47969:SF15">
    <property type="entry name" value="CHROMOSOME-ASSOCIATED KINESIN KIF4A-RELATED"/>
    <property type="match status" value="1"/>
</dbReference>
<dbReference type="AlphaFoldDB" id="A0AAV6VCP6"/>
<dbReference type="GO" id="GO:0051231">
    <property type="term" value="P:spindle elongation"/>
    <property type="evidence" value="ECO:0007669"/>
    <property type="project" value="TreeGrafter"/>
</dbReference>
<dbReference type="InterPro" id="IPR001752">
    <property type="entry name" value="Kinesin_motor_dom"/>
</dbReference>
<evidence type="ECO:0000256" key="6">
    <source>
        <dbReference type="ARBA" id="ARBA00023212"/>
    </source>
</evidence>
<dbReference type="InterPro" id="IPR027640">
    <property type="entry name" value="Kinesin-like_fam"/>
</dbReference>
<dbReference type="GO" id="GO:0008017">
    <property type="term" value="F:microtubule binding"/>
    <property type="evidence" value="ECO:0007669"/>
    <property type="project" value="InterPro"/>
</dbReference>
<keyword evidence="7 8" id="KW-0505">Motor protein</keyword>